<gene>
    <name evidence="3" type="ORF">THTE_2567</name>
</gene>
<keyword evidence="2" id="KW-0812">Transmembrane</keyword>
<organism evidence="3 4">
    <name type="scientific">Thermogutta terrifontis</name>
    <dbReference type="NCBI Taxonomy" id="1331910"/>
    <lineage>
        <taxon>Bacteria</taxon>
        <taxon>Pseudomonadati</taxon>
        <taxon>Planctomycetota</taxon>
        <taxon>Planctomycetia</taxon>
        <taxon>Pirellulales</taxon>
        <taxon>Thermoguttaceae</taxon>
        <taxon>Thermogutta</taxon>
    </lineage>
</organism>
<dbReference type="AlphaFoldDB" id="A0A286RGS1"/>
<dbReference type="EMBL" id="CP018477">
    <property type="protein sequence ID" value="ASV75169.1"/>
    <property type="molecule type" value="Genomic_DNA"/>
</dbReference>
<evidence type="ECO:0000313" key="3">
    <source>
        <dbReference type="EMBL" id="ASV75169.1"/>
    </source>
</evidence>
<name>A0A286RGS1_9BACT</name>
<feature type="region of interest" description="Disordered" evidence="1">
    <location>
        <begin position="84"/>
        <end position="110"/>
    </location>
</feature>
<dbReference type="KEGG" id="ttf:THTE_2567"/>
<reference evidence="3 4" key="1">
    <citation type="journal article" name="Front. Microbiol.">
        <title>Sugar Metabolism of the First Thermophilic Planctomycete Thermogutta terrifontis: Comparative Genomic and Transcriptomic Approaches.</title>
        <authorList>
            <person name="Elcheninov A.G."/>
            <person name="Menzel P."/>
            <person name="Gudbergsdottir S.R."/>
            <person name="Slesarev A.I."/>
            <person name="Kadnikov V.V."/>
            <person name="Krogh A."/>
            <person name="Bonch-Osmolovskaya E.A."/>
            <person name="Peng X."/>
            <person name="Kublanov I.V."/>
        </authorList>
    </citation>
    <scope>NUCLEOTIDE SEQUENCE [LARGE SCALE GENOMIC DNA]</scope>
    <source>
        <strain evidence="3 4">R1</strain>
    </source>
</reference>
<evidence type="ECO:0000256" key="2">
    <source>
        <dbReference type="SAM" id="Phobius"/>
    </source>
</evidence>
<keyword evidence="4" id="KW-1185">Reference proteome</keyword>
<evidence type="ECO:0000256" key="1">
    <source>
        <dbReference type="SAM" id="MobiDB-lite"/>
    </source>
</evidence>
<dbReference type="RefSeq" id="WP_095415305.1">
    <property type="nucleotide sequence ID" value="NZ_CP018477.1"/>
</dbReference>
<evidence type="ECO:0000313" key="4">
    <source>
        <dbReference type="Proteomes" id="UP000215086"/>
    </source>
</evidence>
<feature type="transmembrane region" description="Helical" evidence="2">
    <location>
        <begin position="42"/>
        <end position="70"/>
    </location>
</feature>
<feature type="compositionally biased region" description="Acidic residues" evidence="1">
    <location>
        <begin position="96"/>
        <end position="110"/>
    </location>
</feature>
<proteinExistence type="predicted"/>
<dbReference type="Proteomes" id="UP000215086">
    <property type="component" value="Chromosome"/>
</dbReference>
<accession>A0A286RGS1</accession>
<sequence length="110" mass="11645">MLRLRILLALLAILFLAIVSLAAVLSVAEVIAAVGDSAAASTFRYIGLGVGCIAGITLTVLVFWISLILLGELVRAEALAEKPVVEQKTGELSPGIEEEEEDVEPRDELS</sequence>
<protein>
    <submittedName>
        <fullName evidence="3">Uncharacterized protein</fullName>
    </submittedName>
</protein>
<keyword evidence="2" id="KW-0472">Membrane</keyword>
<keyword evidence="2" id="KW-1133">Transmembrane helix</keyword>